<keyword evidence="11" id="KW-1185">Reference proteome</keyword>
<organism evidence="10 11">
    <name type="scientific">Oikopleura dioica</name>
    <name type="common">Tunicate</name>
    <dbReference type="NCBI Taxonomy" id="34765"/>
    <lineage>
        <taxon>Eukaryota</taxon>
        <taxon>Metazoa</taxon>
        <taxon>Chordata</taxon>
        <taxon>Tunicata</taxon>
        <taxon>Appendicularia</taxon>
        <taxon>Copelata</taxon>
        <taxon>Oikopleuridae</taxon>
        <taxon>Oikopleura</taxon>
    </lineage>
</organism>
<feature type="domain" description="Mediator complex subunit Med12 LCEWAV-domain" evidence="9">
    <location>
        <begin position="155"/>
        <end position="488"/>
    </location>
</feature>
<dbReference type="Pfam" id="PF12145">
    <property type="entry name" value="Med12-LCEWAV"/>
    <property type="match status" value="1"/>
</dbReference>
<comment type="subcellular location">
    <subcellularLocation>
        <location evidence="1">Nucleus</location>
    </subcellularLocation>
</comment>
<proteinExistence type="inferred from homology"/>
<protein>
    <submittedName>
        <fullName evidence="10">Oidioi.mRNA.OKI2018_I69.chr2.g5553.t1.cds</fullName>
    </submittedName>
</protein>
<accession>A0ABN7T6B3</accession>
<keyword evidence="4" id="KW-0805">Transcription regulation</keyword>
<keyword evidence="3" id="KW-0678">Repressor</keyword>
<reference evidence="10 11" key="1">
    <citation type="submission" date="2021-04" db="EMBL/GenBank/DDBJ databases">
        <authorList>
            <person name="Bliznina A."/>
        </authorList>
    </citation>
    <scope>NUCLEOTIDE SEQUENCE [LARGE SCALE GENOMIC DNA]</scope>
</reference>
<gene>
    <name evidence="10" type="ORF">OKIOD_LOCUS14318</name>
</gene>
<keyword evidence="7" id="KW-0539">Nucleus</keyword>
<evidence type="ECO:0000256" key="7">
    <source>
        <dbReference type="ARBA" id="ARBA00023242"/>
    </source>
</evidence>
<dbReference type="EMBL" id="OU015567">
    <property type="protein sequence ID" value="CAG5111225.1"/>
    <property type="molecule type" value="Genomic_DNA"/>
</dbReference>
<evidence type="ECO:0000259" key="9">
    <source>
        <dbReference type="Pfam" id="PF12145"/>
    </source>
</evidence>
<feature type="compositionally biased region" description="Low complexity" evidence="8">
    <location>
        <begin position="1495"/>
        <end position="1508"/>
    </location>
</feature>
<keyword evidence="6" id="KW-0804">Transcription</keyword>
<keyword evidence="5" id="KW-0010">Activator</keyword>
<dbReference type="InterPro" id="IPR021990">
    <property type="entry name" value="Mediator_Med12_LCEWAV"/>
</dbReference>
<evidence type="ECO:0000256" key="6">
    <source>
        <dbReference type="ARBA" id="ARBA00023163"/>
    </source>
</evidence>
<dbReference type="PANTHER" id="PTHR46567:SF1">
    <property type="entry name" value="MEDIATOR OF RNA POLYMERASE II TRANSCRIPTION SUBUNIT 12"/>
    <property type="match status" value="1"/>
</dbReference>
<feature type="region of interest" description="Disordered" evidence="8">
    <location>
        <begin position="1717"/>
        <end position="1741"/>
    </location>
</feature>
<sequence>MFLPRKSELFYLFGEHNVPVARATWYIKLIAYNMPLLMPEATSKSTRTKRQNNDPTAEWTKKVVDFFEEMWNKQTDMNLPTQKPQSNNQAKPMSREAIEDYWNYANDLMRYMYTENMLDKEEVLQRLLKICESIKAGEEFKLRQILSTILVYISDFVRNTLHSRRLAFFVSQMIYWIEVEIPEEISQFQSREKSEALVPSSTKEKLNNNPEYERRFDTLTWGLNSIIHLITMYCPSALVWYEPADIRNHPGSPLDILPQAPSQMLIPPSAAQFYNGEQEYLQYLRQHERMISKRSTAVENKWSRYTSKDSLTSAVISKVVDIIRILDKAAQAIRNADPNKADPLKPVYDAIFKLGNIETSSIIGTLCDWAVNSKRYGNFRAILIAKLLAQRQEEIDAQEPGRKTSVPVFQSELFMYLHESAPYSEKTEAFHHLICLFGELIRHDCFSHSMYISSLISRGIRTDITSHSNPGDSRHRILLEHLPIPVSVLYLSRDDDDDTVGERNQREIALYGIGSKRKEVKKNSKKIFNELLKIMLEASEENPLPNYEPIKNLNSCCYFQRFYISSMLVKKISNIMRQYYEGRSEKLPPKEAFSILINILLECGNFIAVMELAANVLPSLRNMEVLIKRKSDSEGHSKQMNTQQKLIKTYTNNVGLIFTGALRLCHDYVLLESDLCSKIFDGFRRLLVGTDPLECFSAERVMLFYIYELYACTKQKESNETWKAMLAKIKIAHDKVAPPTATNFRYSTEIYDDMMKIHLADIYKIKKWCKKNISDGCEKAEENRFSIASAILIAVCSPNTPNARSNELAKLAADVTSIVPTLAQEWLGILQAIMPKTESVSKSYSDVLHRIETGTIRAAEQMAVLYGILIARNVVKLADVLHIIFSALSRTYANGPSADNVREKETRKLQKLCCEFMLFLLRSKPPKDRSSNSSRDMLTQSVDRHLLRACQASLDFQICLAQALRILMVLSSEAMLSGIPGSQQDQFKIFKLPVDQFKTIDTKSLLDTGKVRDMAEFASKILKAICSEGWVKEKSLLNGDNLVKAIGNLRPEQAHIILQLLCYPENYQEDLEMKEYEGYIEGILKNLDIWTLRQSRLLLLFIFKHTEGHGGFASGRLASTVAKLTTDIIQTSPVSRHQKFQITGLAKDIPNVWLLANLIANLPEAVHLKVHSSTTLLLETGIKVGRDTNSNLQLPFLNLILVCIEAHEKERKSLIDKLIEQMQHCVEEYMRDCKNERPQKEEDEKRTVLVQNIQLRLSLIGGMFKTVLQHSTLNCASLLISLIVSGLADEELFEDIYFTCIDMLAVIIHHLAGGDVGLIEPSETRSGSRRDKLHIEKKIKKEIGESDHPQIMGLRQLIPLPRDSLDIVKYEKAPVDKEKSWRTGSLKPVGKEKVSPWDLIEGLKSTFPISLSWFGASRASRLPPHWQYRVRMGECPARSPMEKWLELADLPPDDVQEPAKKEAKTENNILPPQPIDPTKRGIGMGPPYPNMPNASQPQTQAQFNPQFNPQMNNQAMNQQNMQNNMMRRTSMNPMQPMIPSQQNMNTRAALRNVVGNQMQGRVMNMGQYGMPNSSMGRQHQAMGPGRGPMNPYGQQYSQMQMMSNQGMPPRGPQMMNYNPSMSYSRGMGMMNNPNMMQQNMQMRQNQMRPMNGMNSWPNMGNMRMPNNPMMMQQQQHQMQRSQIQAGQMGMNTQNSMAYNQMGMQNNYQNQGNMMMNPQNAQMNPQSQQQMYQQNQAMNNYG</sequence>
<evidence type="ECO:0000256" key="3">
    <source>
        <dbReference type="ARBA" id="ARBA00022491"/>
    </source>
</evidence>
<evidence type="ECO:0000313" key="11">
    <source>
        <dbReference type="Proteomes" id="UP001158576"/>
    </source>
</evidence>
<evidence type="ECO:0000256" key="5">
    <source>
        <dbReference type="ARBA" id="ARBA00023159"/>
    </source>
</evidence>
<dbReference type="PANTHER" id="PTHR46567">
    <property type="entry name" value="MEDIATOR OF RNA POLYMERASE II TRANSCRIPTION SUBUNIT 12"/>
    <property type="match status" value="1"/>
</dbReference>
<comment type="similarity">
    <text evidence="2">Belongs to the Mediator complex subunit 12 family.</text>
</comment>
<evidence type="ECO:0000256" key="8">
    <source>
        <dbReference type="SAM" id="MobiDB-lite"/>
    </source>
</evidence>
<name>A0ABN7T6B3_OIKDI</name>
<evidence type="ECO:0000313" key="10">
    <source>
        <dbReference type="EMBL" id="CAG5111225.1"/>
    </source>
</evidence>
<dbReference type="Proteomes" id="UP001158576">
    <property type="component" value="Chromosome 2"/>
</dbReference>
<feature type="region of interest" description="Disordered" evidence="8">
    <location>
        <begin position="1458"/>
        <end position="1508"/>
    </location>
</feature>
<evidence type="ECO:0000256" key="1">
    <source>
        <dbReference type="ARBA" id="ARBA00004123"/>
    </source>
</evidence>
<evidence type="ECO:0000256" key="2">
    <source>
        <dbReference type="ARBA" id="ARBA00010289"/>
    </source>
</evidence>
<evidence type="ECO:0000256" key="4">
    <source>
        <dbReference type="ARBA" id="ARBA00023015"/>
    </source>
</evidence>